<comment type="caution">
    <text evidence="2">The sequence shown here is derived from an EMBL/GenBank/DDBJ whole genome shotgun (WGS) entry which is preliminary data.</text>
</comment>
<name>A0AAD5P3G5_ACENE</name>
<evidence type="ECO:0000313" key="2">
    <source>
        <dbReference type="EMBL" id="KAI9195806.1"/>
    </source>
</evidence>
<dbReference type="Proteomes" id="UP001064489">
    <property type="component" value="Chromosome 1"/>
</dbReference>
<dbReference type="EMBL" id="JAJSOW010000003">
    <property type="protein sequence ID" value="KAI9195806.1"/>
    <property type="molecule type" value="Genomic_DNA"/>
</dbReference>
<accession>A0AAD5P3G5</accession>
<reference evidence="2" key="2">
    <citation type="submission" date="2023-02" db="EMBL/GenBank/DDBJ databases">
        <authorList>
            <person name="Swenson N.G."/>
            <person name="Wegrzyn J.L."/>
            <person name="Mcevoy S.L."/>
        </authorList>
    </citation>
    <scope>NUCLEOTIDE SEQUENCE</scope>
    <source>
        <strain evidence="2">91603</strain>
        <tissue evidence="2">Leaf</tissue>
    </source>
</reference>
<evidence type="ECO:0000313" key="3">
    <source>
        <dbReference type="Proteomes" id="UP001064489"/>
    </source>
</evidence>
<dbReference type="AlphaFoldDB" id="A0AAD5P3G5"/>
<sequence length="192" mass="22014">MPILNIRYGLEHKILRLRTPSSSPAKSNRERVCRGFHACSSTVLHHRTLPSKVSLLRFFDSPRPDDKVGKELLMKKQPSDQRAAASSKQRQPNDQRRPANLKAAATEVRRTDKPPTKPIRFALPPRLPVIWFRLQSCRTTESVAAPYSYTAESVLTSQEHLKSFEKVYKELMRAMNAVSRNCSTKTPLKYWV</sequence>
<proteinExistence type="predicted"/>
<feature type="region of interest" description="Disordered" evidence="1">
    <location>
        <begin position="74"/>
        <end position="119"/>
    </location>
</feature>
<keyword evidence="3" id="KW-1185">Reference proteome</keyword>
<gene>
    <name evidence="2" type="ORF">LWI28_018293</name>
</gene>
<evidence type="ECO:0000256" key="1">
    <source>
        <dbReference type="SAM" id="MobiDB-lite"/>
    </source>
</evidence>
<reference evidence="2" key="1">
    <citation type="journal article" date="2022" name="Plant J.">
        <title>Strategies of tolerance reflected in two North American maple genomes.</title>
        <authorList>
            <person name="McEvoy S.L."/>
            <person name="Sezen U.U."/>
            <person name="Trouern-Trend A."/>
            <person name="McMahon S.M."/>
            <person name="Schaberg P.G."/>
            <person name="Yang J."/>
            <person name="Wegrzyn J.L."/>
            <person name="Swenson N.G."/>
        </authorList>
    </citation>
    <scope>NUCLEOTIDE SEQUENCE</scope>
    <source>
        <strain evidence="2">91603</strain>
    </source>
</reference>
<organism evidence="2 3">
    <name type="scientific">Acer negundo</name>
    <name type="common">Box elder</name>
    <dbReference type="NCBI Taxonomy" id="4023"/>
    <lineage>
        <taxon>Eukaryota</taxon>
        <taxon>Viridiplantae</taxon>
        <taxon>Streptophyta</taxon>
        <taxon>Embryophyta</taxon>
        <taxon>Tracheophyta</taxon>
        <taxon>Spermatophyta</taxon>
        <taxon>Magnoliopsida</taxon>
        <taxon>eudicotyledons</taxon>
        <taxon>Gunneridae</taxon>
        <taxon>Pentapetalae</taxon>
        <taxon>rosids</taxon>
        <taxon>malvids</taxon>
        <taxon>Sapindales</taxon>
        <taxon>Sapindaceae</taxon>
        <taxon>Hippocastanoideae</taxon>
        <taxon>Acereae</taxon>
        <taxon>Acer</taxon>
    </lineage>
</organism>
<protein>
    <submittedName>
        <fullName evidence="2">Uncharacterized protein</fullName>
    </submittedName>
</protein>